<dbReference type="FunFam" id="3.40.50.300:FF:000366">
    <property type="entry name" value="GTPase, IMAP family member 2"/>
    <property type="match status" value="1"/>
</dbReference>
<evidence type="ECO:0000256" key="4">
    <source>
        <dbReference type="SAM" id="Phobius"/>
    </source>
</evidence>
<dbReference type="Proteomes" id="UP000579812">
    <property type="component" value="Unassembled WGS sequence"/>
</dbReference>
<feature type="domain" description="AIG1-type G" evidence="5">
    <location>
        <begin position="26"/>
        <end position="225"/>
    </location>
</feature>
<accession>A0A7J6BK96</accession>
<reference evidence="6 7" key="1">
    <citation type="submission" date="2020-04" db="EMBL/GenBank/DDBJ databases">
        <title>Chromosome-level genome assembly of a cyprinid fish Onychostoma macrolepis by integration of Nanopore Sequencing, Bionano and Hi-C technology.</title>
        <authorList>
            <person name="Wang D."/>
        </authorList>
    </citation>
    <scope>NUCLEOTIDE SEQUENCE [LARGE SCALE GENOMIC DNA]</scope>
    <source>
        <strain evidence="6">SWU-2019</strain>
        <tissue evidence="6">Muscle</tissue>
    </source>
</reference>
<dbReference type="Pfam" id="PF04548">
    <property type="entry name" value="AIG1"/>
    <property type="match status" value="1"/>
</dbReference>
<comment type="similarity">
    <text evidence="1">Belongs to the TRAFAC class TrmE-Era-EngA-EngB-Septin-like GTPase superfamily. AIG1/Toc34/Toc159-like paraseptin GTPase family. IAN subfamily.</text>
</comment>
<keyword evidence="4" id="KW-0812">Transmembrane</keyword>
<sequence>MSESEALLSSDFYRSSYDSNVLSTSDSELRIILVGKTGTGKSATGNTILGHNRFHSEVSPEEVTTMCSRESVEQGGRIISVIDMPGFSGSLTKKEMKTHIEQCVELSVPGPHVFLLVINLDARFTREEVNTVKLIQENFGENAVRFIIVLFTRSDQLENKTLQTFVGESPNLRKLTDSCGGRYHAFNNKDMRNRSQVTELLKKIDRMIQENGGTHYTNEMFEQAQKKIKIKEMKKKAVDIALGVGSAVGTGAAIAGGVVLGVTEVVVLPAVVVTAGAALAVGMGASLAVKKVKKMREREQNN</sequence>
<evidence type="ECO:0000313" key="6">
    <source>
        <dbReference type="EMBL" id="KAF4094703.1"/>
    </source>
</evidence>
<dbReference type="PROSITE" id="PS51720">
    <property type="entry name" value="G_AIG1"/>
    <property type="match status" value="1"/>
</dbReference>
<keyword evidence="4" id="KW-0472">Membrane</keyword>
<proteinExistence type="inferred from homology"/>
<feature type="transmembrane region" description="Helical" evidence="4">
    <location>
        <begin position="266"/>
        <end position="289"/>
    </location>
</feature>
<dbReference type="AlphaFoldDB" id="A0A7J6BK96"/>
<comment type="caution">
    <text evidence="6">The sequence shown here is derived from an EMBL/GenBank/DDBJ whole genome shotgun (WGS) entry which is preliminary data.</text>
</comment>
<dbReference type="InterPro" id="IPR045058">
    <property type="entry name" value="GIMA/IAN/Toc"/>
</dbReference>
<feature type="transmembrane region" description="Helical" evidence="4">
    <location>
        <begin position="237"/>
        <end position="260"/>
    </location>
</feature>
<dbReference type="Gene3D" id="3.40.50.300">
    <property type="entry name" value="P-loop containing nucleotide triphosphate hydrolases"/>
    <property type="match status" value="1"/>
</dbReference>
<evidence type="ECO:0000256" key="3">
    <source>
        <dbReference type="ARBA" id="ARBA00023134"/>
    </source>
</evidence>
<dbReference type="InterPro" id="IPR027417">
    <property type="entry name" value="P-loop_NTPase"/>
</dbReference>
<evidence type="ECO:0000256" key="1">
    <source>
        <dbReference type="ARBA" id="ARBA00008535"/>
    </source>
</evidence>
<keyword evidence="4" id="KW-1133">Transmembrane helix</keyword>
<evidence type="ECO:0000313" key="7">
    <source>
        <dbReference type="Proteomes" id="UP000579812"/>
    </source>
</evidence>
<keyword evidence="2" id="KW-0547">Nucleotide-binding</keyword>
<dbReference type="OrthoDB" id="8954335at2759"/>
<dbReference type="CDD" id="cd01852">
    <property type="entry name" value="AIG1"/>
    <property type="match status" value="1"/>
</dbReference>
<keyword evidence="7" id="KW-1185">Reference proteome</keyword>
<dbReference type="SUPFAM" id="SSF52540">
    <property type="entry name" value="P-loop containing nucleoside triphosphate hydrolases"/>
    <property type="match status" value="1"/>
</dbReference>
<name>A0A7J6BK96_9TELE</name>
<gene>
    <name evidence="6" type="ORF">G5714_023781</name>
</gene>
<dbReference type="InterPro" id="IPR006703">
    <property type="entry name" value="G_AIG1"/>
</dbReference>
<evidence type="ECO:0000259" key="5">
    <source>
        <dbReference type="PROSITE" id="PS51720"/>
    </source>
</evidence>
<keyword evidence="3" id="KW-0342">GTP-binding</keyword>
<dbReference type="PANTHER" id="PTHR10903">
    <property type="entry name" value="GTPASE, IMAP FAMILY MEMBER-RELATED"/>
    <property type="match status" value="1"/>
</dbReference>
<protein>
    <recommendedName>
        <fullName evidence="5">AIG1-type G domain-containing protein</fullName>
    </recommendedName>
</protein>
<dbReference type="GO" id="GO:0005525">
    <property type="term" value="F:GTP binding"/>
    <property type="evidence" value="ECO:0007669"/>
    <property type="project" value="UniProtKB-KW"/>
</dbReference>
<dbReference type="EMBL" id="JAAMOB010000025">
    <property type="protein sequence ID" value="KAF4094703.1"/>
    <property type="molecule type" value="Genomic_DNA"/>
</dbReference>
<evidence type="ECO:0000256" key="2">
    <source>
        <dbReference type="ARBA" id="ARBA00022741"/>
    </source>
</evidence>
<organism evidence="6 7">
    <name type="scientific">Onychostoma macrolepis</name>
    <dbReference type="NCBI Taxonomy" id="369639"/>
    <lineage>
        <taxon>Eukaryota</taxon>
        <taxon>Metazoa</taxon>
        <taxon>Chordata</taxon>
        <taxon>Craniata</taxon>
        <taxon>Vertebrata</taxon>
        <taxon>Euteleostomi</taxon>
        <taxon>Actinopterygii</taxon>
        <taxon>Neopterygii</taxon>
        <taxon>Teleostei</taxon>
        <taxon>Ostariophysi</taxon>
        <taxon>Cypriniformes</taxon>
        <taxon>Cyprinidae</taxon>
        <taxon>Acrossocheilinae</taxon>
        <taxon>Onychostoma</taxon>
    </lineage>
</organism>
<dbReference type="PANTHER" id="PTHR10903:SF188">
    <property type="entry name" value="GTPASE IMAP FAMILY MEMBER 2-LIKE-RELATED"/>
    <property type="match status" value="1"/>
</dbReference>